<dbReference type="InterPro" id="IPR003423">
    <property type="entry name" value="OMP_efflux"/>
</dbReference>
<dbReference type="NCBIfam" id="TIGR01845">
    <property type="entry name" value="outer_NodT"/>
    <property type="match status" value="1"/>
</dbReference>
<dbReference type="Proteomes" id="UP001237592">
    <property type="component" value="Unassembled WGS sequence"/>
</dbReference>
<dbReference type="EMBL" id="JAVFKP010000002">
    <property type="protein sequence ID" value="MDQ4626167.1"/>
    <property type="molecule type" value="Genomic_DNA"/>
</dbReference>
<evidence type="ECO:0000256" key="3">
    <source>
        <dbReference type="SAM" id="MobiDB-lite"/>
    </source>
</evidence>
<evidence type="ECO:0000256" key="1">
    <source>
        <dbReference type="ARBA" id="ARBA00007613"/>
    </source>
</evidence>
<dbReference type="InterPro" id="IPR010131">
    <property type="entry name" value="MdtP/NodT-like"/>
</dbReference>
<evidence type="ECO:0000256" key="2">
    <source>
        <dbReference type="RuleBase" id="RU362097"/>
    </source>
</evidence>
<dbReference type="SUPFAM" id="SSF56954">
    <property type="entry name" value="Outer membrane efflux proteins (OEP)"/>
    <property type="match status" value="1"/>
</dbReference>
<comment type="caution">
    <text evidence="4">The sequence shown here is derived from an EMBL/GenBank/DDBJ whole genome shotgun (WGS) entry which is preliminary data.</text>
</comment>
<reference evidence="4 5" key="1">
    <citation type="submission" date="2023-08" db="EMBL/GenBank/DDBJ databases">
        <title>Draft genome sequence of Janthinobacterium lividum.</title>
        <authorList>
            <person name="Chun B.H."/>
            <person name="Lee Y."/>
        </authorList>
    </citation>
    <scope>NUCLEOTIDE SEQUENCE [LARGE SCALE GENOMIC DNA]</scope>
    <source>
        <strain evidence="4 5">AMJK</strain>
    </source>
</reference>
<keyword evidence="2" id="KW-0564">Palmitate</keyword>
<dbReference type="PROSITE" id="PS51257">
    <property type="entry name" value="PROKAR_LIPOPROTEIN"/>
    <property type="match status" value="1"/>
</dbReference>
<dbReference type="Pfam" id="PF02321">
    <property type="entry name" value="OEP"/>
    <property type="match status" value="2"/>
</dbReference>
<feature type="region of interest" description="Disordered" evidence="3">
    <location>
        <begin position="458"/>
        <end position="479"/>
    </location>
</feature>
<comment type="subcellular location">
    <subcellularLocation>
        <location evidence="2">Cell membrane</location>
        <topology evidence="2">Lipid-anchor</topology>
    </subcellularLocation>
</comment>
<feature type="chain" id="PRO_5045003804" evidence="2">
    <location>
        <begin position="34"/>
        <end position="479"/>
    </location>
</feature>
<organism evidence="4 5">
    <name type="scientific">Janthinobacterium lividum</name>
    <dbReference type="NCBI Taxonomy" id="29581"/>
    <lineage>
        <taxon>Bacteria</taxon>
        <taxon>Pseudomonadati</taxon>
        <taxon>Pseudomonadota</taxon>
        <taxon>Betaproteobacteria</taxon>
        <taxon>Burkholderiales</taxon>
        <taxon>Oxalobacteraceae</taxon>
        <taxon>Janthinobacterium</taxon>
    </lineage>
</organism>
<keyword evidence="2" id="KW-0732">Signal</keyword>
<protein>
    <submittedName>
        <fullName evidence="4">Efflux transporter outer membrane subunit</fullName>
    </submittedName>
</protein>
<evidence type="ECO:0000313" key="5">
    <source>
        <dbReference type="Proteomes" id="UP001237592"/>
    </source>
</evidence>
<name>A0ABU0XRL9_9BURK</name>
<keyword evidence="2" id="KW-0812">Transmembrane</keyword>
<accession>A0ABU0XRL9</accession>
<keyword evidence="2" id="KW-0449">Lipoprotein</keyword>
<evidence type="ECO:0000313" key="4">
    <source>
        <dbReference type="EMBL" id="MDQ4626167.1"/>
    </source>
</evidence>
<dbReference type="PANTHER" id="PTHR30203:SF29">
    <property type="entry name" value="PROTEIN CYAE"/>
    <property type="match status" value="1"/>
</dbReference>
<keyword evidence="5" id="KW-1185">Reference proteome</keyword>
<dbReference type="RefSeq" id="WP_307778987.1">
    <property type="nucleotide sequence ID" value="NZ_JAVFKP010000002.1"/>
</dbReference>
<keyword evidence="2" id="KW-0472">Membrane</keyword>
<dbReference type="Gene3D" id="1.20.1600.10">
    <property type="entry name" value="Outer membrane efflux proteins (OEP)"/>
    <property type="match status" value="1"/>
</dbReference>
<dbReference type="PANTHER" id="PTHR30203">
    <property type="entry name" value="OUTER MEMBRANE CATION EFFLUX PROTEIN"/>
    <property type="match status" value="1"/>
</dbReference>
<feature type="compositionally biased region" description="Low complexity" evidence="3">
    <location>
        <begin position="461"/>
        <end position="470"/>
    </location>
</feature>
<dbReference type="Gene3D" id="2.20.200.10">
    <property type="entry name" value="Outer membrane efflux proteins (OEP)"/>
    <property type="match status" value="1"/>
</dbReference>
<sequence length="479" mass="49980">MTTIRCTVQRVLAASIALALGGCALQGPPAAVAASAPAQWQAPLPHNGKLTDLASWWQGQGDSLLVELITDAQQVSPTIAAAGTRIVQARADRIAGGAALAPTLDATGSMVRTSQQSAQPSGTTSQAALQASWEIDVFGARRATRDAAQERYDSARALWHEARVSVAAEVANQYYALRTCQQLQAVSEQDAVSRRDSARLTELSAGAGFQPPANAALARASAAEGASRAIEQRAACDVNIKALVALSAMPEASLRQKLAASPAVLPSPVAIAQLPAQTLGQRPDIYSAEREVAAASFEVRGAQAQRYPRLSLAGSIGKGNIRAGGTSITASTWSIGPLAVSLPIFDGGTRRAQVDAATARYDEAVVKYRAGVRQAVREVEEALVNLASTDARSGHAKTALEGYRVSFVATEDRYKNGLASLIELEDARRTRLAAENTVVNLERERSAAWVALYRAAGGGWSSSSSSSSSSAIAIANNAP</sequence>
<proteinExistence type="inferred from homology"/>
<gene>
    <name evidence="4" type="ORF">RB624_09755</name>
</gene>
<comment type="similarity">
    <text evidence="1 2">Belongs to the outer membrane factor (OMF) (TC 1.B.17) family.</text>
</comment>
<feature type="signal peptide" evidence="2">
    <location>
        <begin position="1"/>
        <end position="33"/>
    </location>
</feature>
<keyword evidence="2" id="KW-1134">Transmembrane beta strand</keyword>